<dbReference type="Pfam" id="PF00676">
    <property type="entry name" value="E1_dh"/>
    <property type="match status" value="1"/>
</dbReference>
<dbReference type="PANTHER" id="PTHR11516:SF60">
    <property type="entry name" value="PYRUVATE DEHYDROGENASE E1 COMPONENT SUBUNIT ALPHA"/>
    <property type="match status" value="1"/>
</dbReference>
<name>A0A8J3IQD3_9CHLR</name>
<dbReference type="CDD" id="cd02000">
    <property type="entry name" value="TPP_E1_PDC_ADC_BCADC"/>
    <property type="match status" value="1"/>
</dbReference>
<comment type="caution">
    <text evidence="5">The sequence shown here is derived from an EMBL/GenBank/DDBJ whole genome shotgun (WGS) entry which is preliminary data.</text>
</comment>
<dbReference type="Gene3D" id="3.40.50.970">
    <property type="match status" value="1"/>
</dbReference>
<dbReference type="InterPro" id="IPR050642">
    <property type="entry name" value="PDH_E1_Alpha_Subunit"/>
</dbReference>
<evidence type="ECO:0000259" key="4">
    <source>
        <dbReference type="Pfam" id="PF00676"/>
    </source>
</evidence>
<evidence type="ECO:0000313" key="5">
    <source>
        <dbReference type="EMBL" id="GHO95037.1"/>
    </source>
</evidence>
<evidence type="ECO:0000256" key="1">
    <source>
        <dbReference type="ARBA" id="ARBA00001964"/>
    </source>
</evidence>
<feature type="domain" description="Dehydrogenase E1 component" evidence="4">
    <location>
        <begin position="25"/>
        <end position="322"/>
    </location>
</feature>
<evidence type="ECO:0000256" key="3">
    <source>
        <dbReference type="ARBA" id="ARBA00023052"/>
    </source>
</evidence>
<keyword evidence="6" id="KW-1185">Reference proteome</keyword>
<dbReference type="InterPro" id="IPR001017">
    <property type="entry name" value="DH_E1"/>
</dbReference>
<accession>A0A8J3IQD3</accession>
<dbReference type="GO" id="GO:0004739">
    <property type="term" value="F:pyruvate dehydrogenase (acetyl-transferring) activity"/>
    <property type="evidence" value="ECO:0007669"/>
    <property type="project" value="TreeGrafter"/>
</dbReference>
<organism evidence="5 6">
    <name type="scientific">Reticulibacter mediterranei</name>
    <dbReference type="NCBI Taxonomy" id="2778369"/>
    <lineage>
        <taxon>Bacteria</taxon>
        <taxon>Bacillati</taxon>
        <taxon>Chloroflexota</taxon>
        <taxon>Ktedonobacteria</taxon>
        <taxon>Ktedonobacterales</taxon>
        <taxon>Reticulibacteraceae</taxon>
        <taxon>Reticulibacter</taxon>
    </lineage>
</organism>
<dbReference type="SUPFAM" id="SSF52518">
    <property type="entry name" value="Thiamin diphosphate-binding fold (THDP-binding)"/>
    <property type="match status" value="1"/>
</dbReference>
<dbReference type="AlphaFoldDB" id="A0A8J3IQD3"/>
<reference evidence="5" key="1">
    <citation type="submission" date="2020-10" db="EMBL/GenBank/DDBJ databases">
        <title>Taxonomic study of unclassified bacteria belonging to the class Ktedonobacteria.</title>
        <authorList>
            <person name="Yabe S."/>
            <person name="Wang C.M."/>
            <person name="Zheng Y."/>
            <person name="Sakai Y."/>
            <person name="Cavaletti L."/>
            <person name="Monciardini P."/>
            <person name="Donadio S."/>
        </authorList>
    </citation>
    <scope>NUCLEOTIDE SEQUENCE</scope>
    <source>
        <strain evidence="5">ID150040</strain>
    </source>
</reference>
<gene>
    <name evidence="5" type="ORF">KSF_050850</name>
</gene>
<proteinExistence type="predicted"/>
<dbReference type="Proteomes" id="UP000597444">
    <property type="component" value="Unassembled WGS sequence"/>
</dbReference>
<dbReference type="FunFam" id="3.40.50.970:FF:000013">
    <property type="entry name" value="Pyruvate dehydrogenase E1 component subunit alpha"/>
    <property type="match status" value="1"/>
</dbReference>
<dbReference type="GO" id="GO:0006086">
    <property type="term" value="P:pyruvate decarboxylation to acetyl-CoA"/>
    <property type="evidence" value="ECO:0007669"/>
    <property type="project" value="TreeGrafter"/>
</dbReference>
<keyword evidence="2" id="KW-0560">Oxidoreductase</keyword>
<keyword evidence="3" id="KW-0786">Thiamine pyrophosphate</keyword>
<sequence>MSTQQDTMHRMQTPDSALLLKMYEQMVKIRQFEERAGREFAAGKVPGFVHLYAGEEAVAVGVCSHLTDDDFITSHHRGHGHCIAKGVDVREMVAELLGREAGACRGKGGSMHIADVHKGMLGANGIVGGGFPLATGAGLTAKQNRRGQVAVCFFGDGAANQGTFHESLNLASIWKLPVIFVAENNGYAESTPVTYHMSCRDIAERAVSYDMPGVTVDGLDVLAVYEAAGEAIARARRGEGPSLIECKTYRYYGHFEGDTITYRTKEELASYRDRDPIVALRRTLEARGIATVAELDAIDQREASSIDDAWKFAEGMPYPAPEEALTDVYVSYP</sequence>
<comment type="cofactor">
    <cofactor evidence="1">
        <name>thiamine diphosphate</name>
        <dbReference type="ChEBI" id="CHEBI:58937"/>
    </cofactor>
</comment>
<evidence type="ECO:0000313" key="6">
    <source>
        <dbReference type="Proteomes" id="UP000597444"/>
    </source>
</evidence>
<dbReference type="InterPro" id="IPR029061">
    <property type="entry name" value="THDP-binding"/>
</dbReference>
<evidence type="ECO:0000256" key="2">
    <source>
        <dbReference type="ARBA" id="ARBA00023002"/>
    </source>
</evidence>
<dbReference type="PANTHER" id="PTHR11516">
    <property type="entry name" value="PYRUVATE DEHYDROGENASE E1 COMPONENT, ALPHA SUBUNIT BACTERIAL AND ORGANELLAR"/>
    <property type="match status" value="1"/>
</dbReference>
<dbReference type="EMBL" id="BNJK01000001">
    <property type="protein sequence ID" value="GHO95037.1"/>
    <property type="molecule type" value="Genomic_DNA"/>
</dbReference>
<protein>
    <submittedName>
        <fullName evidence="5">Acetoin:2,6-dichlorophenolindophenol oxidoreductase subunit alpha</fullName>
    </submittedName>
</protein>